<dbReference type="Proteomes" id="UP001189122">
    <property type="component" value="Unassembled WGS sequence"/>
</dbReference>
<feature type="repeat" description="PPR" evidence="2">
    <location>
        <begin position="444"/>
        <end position="478"/>
    </location>
</feature>
<dbReference type="NCBIfam" id="TIGR00756">
    <property type="entry name" value="PPR"/>
    <property type="match status" value="6"/>
</dbReference>
<keyword evidence="1" id="KW-0677">Repeat</keyword>
<accession>A0A7I8JAI5</accession>
<feature type="repeat" description="PPR" evidence="2">
    <location>
        <begin position="635"/>
        <end position="669"/>
    </location>
</feature>
<dbReference type="FunFam" id="1.25.40.10:FF:000158">
    <property type="entry name" value="pentatricopeptide repeat-containing protein At2g33680"/>
    <property type="match status" value="1"/>
</dbReference>
<proteinExistence type="predicted"/>
<feature type="repeat" description="PPR" evidence="2">
    <location>
        <begin position="141"/>
        <end position="175"/>
    </location>
</feature>
<dbReference type="FunFam" id="1.25.40.10:FF:000073">
    <property type="entry name" value="Pentatricopeptide repeat-containing protein chloroplastic"/>
    <property type="match status" value="2"/>
</dbReference>
<dbReference type="GO" id="GO:0009451">
    <property type="term" value="P:RNA modification"/>
    <property type="evidence" value="ECO:0007669"/>
    <property type="project" value="InterPro"/>
</dbReference>
<reference evidence="3 4" key="1">
    <citation type="submission" date="2019-12" db="EMBL/GenBank/DDBJ databases">
        <authorList>
            <person name="Scholz U."/>
            <person name="Mascher M."/>
            <person name="Fiebig A."/>
        </authorList>
    </citation>
    <scope>NUCLEOTIDE SEQUENCE</scope>
</reference>
<feature type="repeat" description="PPR" evidence="2">
    <location>
        <begin position="211"/>
        <end position="241"/>
    </location>
</feature>
<dbReference type="GO" id="GO:0099402">
    <property type="term" value="P:plant organ development"/>
    <property type="evidence" value="ECO:0007669"/>
    <property type="project" value="UniProtKB-ARBA"/>
</dbReference>
<protein>
    <submittedName>
        <fullName evidence="3">Uncharacterized protein</fullName>
    </submittedName>
</protein>
<dbReference type="SUPFAM" id="SSF48452">
    <property type="entry name" value="TPR-like"/>
    <property type="match status" value="1"/>
</dbReference>
<dbReference type="Pfam" id="PF13041">
    <property type="entry name" value="PPR_2"/>
    <property type="match status" value="5"/>
</dbReference>
<gene>
    <name evidence="3" type="ORF">SI7747_10012846</name>
</gene>
<dbReference type="FunFam" id="1.25.40.10:FF:000343">
    <property type="entry name" value="Pentatricopeptide repeat-containing protein At3g58590"/>
    <property type="match status" value="2"/>
</dbReference>
<evidence type="ECO:0000256" key="2">
    <source>
        <dbReference type="PROSITE-ProRule" id="PRU00708"/>
    </source>
</evidence>
<dbReference type="InterPro" id="IPR002885">
    <property type="entry name" value="PPR_rpt"/>
</dbReference>
<evidence type="ECO:0000256" key="1">
    <source>
        <dbReference type="ARBA" id="ARBA00022737"/>
    </source>
</evidence>
<feature type="repeat" description="PPR" evidence="2">
    <location>
        <begin position="242"/>
        <end position="276"/>
    </location>
</feature>
<dbReference type="PANTHER" id="PTHR47926">
    <property type="entry name" value="PENTATRICOPEPTIDE REPEAT-CONTAINING PROTEIN"/>
    <property type="match status" value="1"/>
</dbReference>
<dbReference type="InterPro" id="IPR046960">
    <property type="entry name" value="PPR_At4g14850-like_plant"/>
</dbReference>
<dbReference type="EMBL" id="LR743597">
    <property type="protein sequence ID" value="CAA2627193.1"/>
    <property type="molecule type" value="Genomic_DNA"/>
</dbReference>
<sequence>MRLAGASPDQHGLAIALSSCARLVELDFGRRIHCDIIKTGFGGSAFCQGSLVNMYAKCGRLEDARWLFDRFEDPDTISWTAMIGGYVQAGRPREALEMFDRMRERGGVPDEVTSVTVITACVCLDRLQEARNLFMAMASPNCIAWNAMISGHAQNGHEAEALEFFREMHGAGVRPTRSTLGSVLSAAANLMSLDAGRQAHCGSSKLGLDSNVYVGSSLINLYAKCRAIEDARKVFDSMLEKNLVLWNAMLGGYTLNGQPQASVELFLRMKGWGLPCDEFTYVSLFGASASLESPRLGRQLHCAVIKRSYDRNAFVGNSVVDMYCKCGELGSAMRQFELIPDRDVVSWNALMVGQVHSGCEQEALCTFCGLRGDAVEPDAVSFGTVISACSSTGAFEVGKQAHCLAVRLGLESNTCVGSSLVDMYGKFGEMESARRAFALIHERSEVSTNALIAGYVQNDNADEAVCSFRRMLRQGLRPSPFTFASVLPACADSSSASSMGRQLHSQALKSGSLHGDVYVEVALLTTYLKSRRPEDAVRLFSEVPGEDKWGLIVWTAIISGHAQNGYYEDAISLALGACADLASLRDGGAVHSLLVRSGFVSDEYTGSALVDMYSKCGDISSAVRAFEEVKKNKGDPISWNSMIAGLAKNGLAEEALAIFQQMCDFGVDPDEVTFLGVLTACSHAGLVSEGRRLFDSMGRKYGLTPRADHYACLVDLLGRGGHLEEAEALVRKGLPFEPDGVIWATLLSACRVHGDGARGGRAAAELMKVDPRWWGNWEGVRALRGAMKERGVRKAAGRSWITVGEETCAFVAGDKFHPDAVGIYSVLDDLSAAIQEDEGRAGVED</sequence>
<dbReference type="Pfam" id="PF01535">
    <property type="entry name" value="PPR"/>
    <property type="match status" value="4"/>
</dbReference>
<dbReference type="GO" id="GO:0003723">
    <property type="term" value="F:RNA binding"/>
    <property type="evidence" value="ECO:0007669"/>
    <property type="project" value="InterPro"/>
</dbReference>
<evidence type="ECO:0000313" key="3">
    <source>
        <dbReference type="EMBL" id="CAA2627193.1"/>
    </source>
</evidence>
<dbReference type="AlphaFoldDB" id="A0A7I8JAI5"/>
<dbReference type="PROSITE" id="PS51375">
    <property type="entry name" value="PPR"/>
    <property type="match status" value="6"/>
</dbReference>
<dbReference type="InterPro" id="IPR011990">
    <property type="entry name" value="TPR-like_helical_dom_sf"/>
</dbReference>
<keyword evidence="4" id="KW-1185">Reference proteome</keyword>
<evidence type="ECO:0000313" key="4">
    <source>
        <dbReference type="Proteomes" id="UP001189122"/>
    </source>
</evidence>
<organism evidence="3">
    <name type="scientific">Spirodela intermedia</name>
    <name type="common">Intermediate duckweed</name>
    <dbReference type="NCBI Taxonomy" id="51605"/>
    <lineage>
        <taxon>Eukaryota</taxon>
        <taxon>Viridiplantae</taxon>
        <taxon>Streptophyta</taxon>
        <taxon>Embryophyta</taxon>
        <taxon>Tracheophyta</taxon>
        <taxon>Spermatophyta</taxon>
        <taxon>Magnoliopsida</taxon>
        <taxon>Liliopsida</taxon>
        <taxon>Araceae</taxon>
        <taxon>Lemnoideae</taxon>
        <taxon>Spirodela</taxon>
    </lineage>
</organism>
<feature type="repeat" description="PPR" evidence="2">
    <location>
        <begin position="75"/>
        <end position="109"/>
    </location>
</feature>
<dbReference type="EMBL" id="CACRZD030000010">
    <property type="protein sequence ID" value="CAA6666453.1"/>
    <property type="molecule type" value="Genomic_DNA"/>
</dbReference>
<dbReference type="PANTHER" id="PTHR47926:SF441">
    <property type="entry name" value="PENTATRICOPEPTIDE REPEAT-CONTAINING PROTEIN"/>
    <property type="match status" value="1"/>
</dbReference>
<dbReference type="PROSITE" id="PS51257">
    <property type="entry name" value="PROKAR_LIPOPROTEIN"/>
    <property type="match status" value="1"/>
</dbReference>
<dbReference type="Gene3D" id="1.25.40.10">
    <property type="entry name" value="Tetratricopeptide repeat domain"/>
    <property type="match status" value="7"/>
</dbReference>
<name>A0A7I8JAI5_SPIIN</name>